<dbReference type="Pfam" id="PF05368">
    <property type="entry name" value="NmrA"/>
    <property type="match status" value="1"/>
</dbReference>
<evidence type="ECO:0000256" key="1">
    <source>
        <dbReference type="ARBA" id="ARBA00006328"/>
    </source>
</evidence>
<name>A0A9W9SJ96_9EURO</name>
<protein>
    <recommendedName>
        <fullName evidence="3">NmrA-like domain-containing protein</fullName>
    </recommendedName>
</protein>
<dbReference type="Proteomes" id="UP001147782">
    <property type="component" value="Unassembled WGS sequence"/>
</dbReference>
<reference evidence="4" key="1">
    <citation type="submission" date="2022-11" db="EMBL/GenBank/DDBJ databases">
        <authorList>
            <person name="Petersen C."/>
        </authorList>
    </citation>
    <scope>NUCLEOTIDE SEQUENCE</scope>
    <source>
        <strain evidence="4">IBT 29864</strain>
    </source>
</reference>
<comment type="similarity">
    <text evidence="1">Belongs to the NmrA-type oxidoreductase family.</text>
</comment>
<dbReference type="PANTHER" id="PTHR42748:SF28">
    <property type="entry name" value="NMRA-LIKE DOMAIN-CONTAINING PROTEIN"/>
    <property type="match status" value="1"/>
</dbReference>
<comment type="caution">
    <text evidence="4">The sequence shown here is derived from an EMBL/GenBank/DDBJ whole genome shotgun (WGS) entry which is preliminary data.</text>
</comment>
<dbReference type="InterPro" id="IPR036291">
    <property type="entry name" value="NAD(P)-bd_dom_sf"/>
</dbReference>
<evidence type="ECO:0000313" key="5">
    <source>
        <dbReference type="Proteomes" id="UP001147782"/>
    </source>
</evidence>
<proteinExistence type="inferred from homology"/>
<dbReference type="SUPFAM" id="SSF51735">
    <property type="entry name" value="NAD(P)-binding Rossmann-fold domains"/>
    <property type="match status" value="1"/>
</dbReference>
<keyword evidence="5" id="KW-1185">Reference proteome</keyword>
<dbReference type="GO" id="GO:0005634">
    <property type="term" value="C:nucleus"/>
    <property type="evidence" value="ECO:0007669"/>
    <property type="project" value="TreeGrafter"/>
</dbReference>
<reference evidence="4" key="2">
    <citation type="journal article" date="2023" name="IMA Fungus">
        <title>Comparative genomic study of the Penicillium genus elucidates a diverse pangenome and 15 lateral gene transfer events.</title>
        <authorList>
            <person name="Petersen C."/>
            <person name="Sorensen T."/>
            <person name="Nielsen M.R."/>
            <person name="Sondergaard T.E."/>
            <person name="Sorensen J.L."/>
            <person name="Fitzpatrick D.A."/>
            <person name="Frisvad J.C."/>
            <person name="Nielsen K.L."/>
        </authorList>
    </citation>
    <scope>NUCLEOTIDE SEQUENCE</scope>
    <source>
        <strain evidence="4">IBT 29864</strain>
    </source>
</reference>
<feature type="domain" description="NmrA-like" evidence="3">
    <location>
        <begin position="1"/>
        <end position="284"/>
    </location>
</feature>
<dbReference type="PANTHER" id="PTHR42748">
    <property type="entry name" value="NITROGEN METABOLITE REPRESSION PROTEIN NMRA FAMILY MEMBER"/>
    <property type="match status" value="1"/>
</dbReference>
<dbReference type="InterPro" id="IPR008030">
    <property type="entry name" value="NmrA-like"/>
</dbReference>
<evidence type="ECO:0000313" key="4">
    <source>
        <dbReference type="EMBL" id="KAJ5377323.1"/>
    </source>
</evidence>
<evidence type="ECO:0000256" key="2">
    <source>
        <dbReference type="ARBA" id="ARBA00022857"/>
    </source>
</evidence>
<dbReference type="AlphaFoldDB" id="A0A9W9SJ96"/>
<gene>
    <name evidence="4" type="ORF">N7496_004732</name>
</gene>
<dbReference type="InterPro" id="IPR051164">
    <property type="entry name" value="NmrA-like_oxidored"/>
</dbReference>
<dbReference type="OrthoDB" id="3358371at2759"/>
<evidence type="ECO:0000259" key="3">
    <source>
        <dbReference type="Pfam" id="PF05368"/>
    </source>
</evidence>
<dbReference type="RefSeq" id="XP_056556186.1">
    <property type="nucleotide sequence ID" value="XM_056697661.1"/>
</dbReference>
<sequence length="335" mass="37045">MSKLIVVLGATGGQGGSIVESFLKLPGWRVRGLTRNASSGKAKALSARGVEVVEANTDDQASLEKAFHGASAIFAFTNYYDYFFQLGPEKSMARELEQGSNLARAAATVPNLERYVWSTLPNTDLVSKGNAVVPHFQGKANVDLFIKENLPDLYEKTTFVMFTIFAANLSLYEIFRPIYLSGAKKWVQFYPVHPDTPYPSIGDHQVNSGIFVQGVIENPPPPGTYVKCQVEELTIGSFLAAWGRASGLSPEPNSTTVVQLPMNQYVDIWGEMGEEQASQWRFFQYLKDAQIDPAKVEGYRIVEGKDILSDQAKAALVLTEEGMRTMDWSSYRSTN</sequence>
<accession>A0A9W9SJ96</accession>
<dbReference type="Gene3D" id="3.90.25.10">
    <property type="entry name" value="UDP-galactose 4-epimerase, domain 1"/>
    <property type="match status" value="1"/>
</dbReference>
<dbReference type="GeneID" id="81436840"/>
<organism evidence="4 5">
    <name type="scientific">Penicillium cataractarum</name>
    <dbReference type="NCBI Taxonomy" id="2100454"/>
    <lineage>
        <taxon>Eukaryota</taxon>
        <taxon>Fungi</taxon>
        <taxon>Dikarya</taxon>
        <taxon>Ascomycota</taxon>
        <taxon>Pezizomycotina</taxon>
        <taxon>Eurotiomycetes</taxon>
        <taxon>Eurotiomycetidae</taxon>
        <taxon>Eurotiales</taxon>
        <taxon>Aspergillaceae</taxon>
        <taxon>Penicillium</taxon>
    </lineage>
</organism>
<keyword evidence="2" id="KW-0521">NADP</keyword>
<dbReference type="EMBL" id="JAPZBS010000004">
    <property type="protein sequence ID" value="KAJ5377323.1"/>
    <property type="molecule type" value="Genomic_DNA"/>
</dbReference>
<dbReference type="Gene3D" id="3.40.50.720">
    <property type="entry name" value="NAD(P)-binding Rossmann-like Domain"/>
    <property type="match status" value="1"/>
</dbReference>